<keyword evidence="2" id="KW-1185">Reference proteome</keyword>
<evidence type="ECO:0000313" key="2">
    <source>
        <dbReference type="Proteomes" id="UP001046870"/>
    </source>
</evidence>
<dbReference type="PANTHER" id="PTHR34488:SF1">
    <property type="entry name" value="SI:CH211-245H14.1-RELATED"/>
    <property type="match status" value="1"/>
</dbReference>
<dbReference type="Proteomes" id="UP001046870">
    <property type="component" value="Chromosome 18"/>
</dbReference>
<reference evidence="1" key="1">
    <citation type="submission" date="2021-01" db="EMBL/GenBank/DDBJ databases">
        <authorList>
            <person name="Zahm M."/>
            <person name="Roques C."/>
            <person name="Cabau C."/>
            <person name="Klopp C."/>
            <person name="Donnadieu C."/>
            <person name="Jouanno E."/>
            <person name="Lampietro C."/>
            <person name="Louis A."/>
            <person name="Herpin A."/>
            <person name="Echchiki A."/>
            <person name="Berthelot C."/>
            <person name="Parey E."/>
            <person name="Roest-Crollius H."/>
            <person name="Braasch I."/>
            <person name="Postlethwait J."/>
            <person name="Bobe J."/>
            <person name="Montfort J."/>
            <person name="Bouchez O."/>
            <person name="Begum T."/>
            <person name="Mejri S."/>
            <person name="Adams A."/>
            <person name="Chen W.-J."/>
            <person name="Guiguen Y."/>
        </authorList>
    </citation>
    <scope>NUCLEOTIDE SEQUENCE</scope>
    <source>
        <strain evidence="1">YG-15Mar2019-1</strain>
        <tissue evidence="1">Brain</tissue>
    </source>
</reference>
<sequence length="200" mass="22449">MKVYTILTGSTLNSHITFKEQLAAKASLTEAENEEECDFILAFCPISSRAGSDIDAALQKIPDDKPAILVVMHHTYDPESIVPESNRNLTRSDIVTVDCLFHETKGLLICQRNNTAIDIVLKELNKQQDVLPESSGPSTPENFSWCKRIWNCIMMPIMFLWNIFWNICLCRCCRDDDDTVPIIKDSPAASGDGDMDAPEH</sequence>
<evidence type="ECO:0000313" key="1">
    <source>
        <dbReference type="EMBL" id="KAG7460925.1"/>
    </source>
</evidence>
<dbReference type="AlphaFoldDB" id="A0A9D3PI15"/>
<dbReference type="EMBL" id="JAFDVH010000018">
    <property type="protein sequence ID" value="KAG7460925.1"/>
    <property type="molecule type" value="Genomic_DNA"/>
</dbReference>
<accession>A0A9D3PI15</accession>
<protein>
    <submittedName>
        <fullName evidence="1">Uncharacterized protein</fullName>
    </submittedName>
</protein>
<organism evidence="1 2">
    <name type="scientific">Megalops atlanticus</name>
    <name type="common">Tarpon</name>
    <name type="synonym">Clupea gigantea</name>
    <dbReference type="NCBI Taxonomy" id="7932"/>
    <lineage>
        <taxon>Eukaryota</taxon>
        <taxon>Metazoa</taxon>
        <taxon>Chordata</taxon>
        <taxon>Craniata</taxon>
        <taxon>Vertebrata</taxon>
        <taxon>Euteleostomi</taxon>
        <taxon>Actinopterygii</taxon>
        <taxon>Neopterygii</taxon>
        <taxon>Teleostei</taxon>
        <taxon>Elopiformes</taxon>
        <taxon>Megalopidae</taxon>
        <taxon>Megalops</taxon>
    </lineage>
</organism>
<comment type="caution">
    <text evidence="1">The sequence shown here is derived from an EMBL/GenBank/DDBJ whole genome shotgun (WGS) entry which is preliminary data.</text>
</comment>
<name>A0A9D3PI15_MEGAT</name>
<gene>
    <name evidence="1" type="ORF">MATL_G00204120</name>
</gene>
<dbReference type="PANTHER" id="PTHR34488">
    <property type="entry name" value="SI:CH211-245H14.1-RELATED"/>
    <property type="match status" value="1"/>
</dbReference>
<dbReference type="OrthoDB" id="8446971at2759"/>
<proteinExistence type="predicted"/>